<dbReference type="GeneID" id="39594380"/>
<feature type="chain" id="PRO_5019149451" evidence="1">
    <location>
        <begin position="23"/>
        <end position="176"/>
    </location>
</feature>
<protein>
    <submittedName>
        <fullName evidence="2">Uncharacterized protein</fullName>
    </submittedName>
</protein>
<evidence type="ECO:0000313" key="2">
    <source>
        <dbReference type="EMBL" id="RWQ91865.1"/>
    </source>
</evidence>
<dbReference type="AlphaFoldDB" id="A0A443HJA1"/>
<dbReference type="RefSeq" id="XP_028481510.1">
    <property type="nucleotide sequence ID" value="XM_028625103.1"/>
</dbReference>
<dbReference type="VEuPathDB" id="FungiDB:C8Q69DRAFT_109149"/>
<comment type="caution">
    <text evidence="2">The sequence shown here is derived from an EMBL/GenBank/DDBJ whole genome shotgun (WGS) entry which is preliminary data.</text>
</comment>
<proteinExistence type="predicted"/>
<dbReference type="EMBL" id="RCNU01000015">
    <property type="protein sequence ID" value="RWQ91865.1"/>
    <property type="molecule type" value="Genomic_DNA"/>
</dbReference>
<evidence type="ECO:0000313" key="3">
    <source>
        <dbReference type="Proteomes" id="UP000283841"/>
    </source>
</evidence>
<feature type="signal peptide" evidence="1">
    <location>
        <begin position="1"/>
        <end position="22"/>
    </location>
</feature>
<name>A0A443HJA1_BYSSP</name>
<accession>A0A443HJA1</accession>
<organism evidence="2 3">
    <name type="scientific">Byssochlamys spectabilis</name>
    <name type="common">Paecilomyces variotii</name>
    <dbReference type="NCBI Taxonomy" id="264951"/>
    <lineage>
        <taxon>Eukaryota</taxon>
        <taxon>Fungi</taxon>
        <taxon>Dikarya</taxon>
        <taxon>Ascomycota</taxon>
        <taxon>Pezizomycotina</taxon>
        <taxon>Eurotiomycetes</taxon>
        <taxon>Eurotiomycetidae</taxon>
        <taxon>Eurotiales</taxon>
        <taxon>Thermoascaceae</taxon>
        <taxon>Paecilomyces</taxon>
    </lineage>
</organism>
<keyword evidence="3" id="KW-1185">Reference proteome</keyword>
<dbReference type="Proteomes" id="UP000283841">
    <property type="component" value="Unassembled WGS sequence"/>
</dbReference>
<keyword evidence="1" id="KW-0732">Signal</keyword>
<evidence type="ECO:0000256" key="1">
    <source>
        <dbReference type="SAM" id="SignalP"/>
    </source>
</evidence>
<sequence length="176" mass="19914">MHSWAQRPPFCRVCCLWMVVRSTRVYHWDLTPGRVNKRGFSVRYPGLAVCPSGAKEDLQSLVISAQANGALICRFQIGKNQSPRMPDEVIENRTCLGSSSRNETDLPNRDPYVVFWDYTHRLPPWVSFPVAVVSTSSGQNPTAHRVVELLGWAVRNISNRRGQAQISGHIGSKRRR</sequence>
<reference evidence="2 3" key="1">
    <citation type="journal article" date="2018" name="Front. Microbiol.">
        <title>Genomic and genetic insights into a cosmopolitan fungus, Paecilomyces variotii (Eurotiales).</title>
        <authorList>
            <person name="Urquhart A.S."/>
            <person name="Mondo S.J."/>
            <person name="Makela M.R."/>
            <person name="Hane J.K."/>
            <person name="Wiebenga A."/>
            <person name="He G."/>
            <person name="Mihaltcheva S."/>
            <person name="Pangilinan J."/>
            <person name="Lipzen A."/>
            <person name="Barry K."/>
            <person name="de Vries R.P."/>
            <person name="Grigoriev I.V."/>
            <person name="Idnurm A."/>
        </authorList>
    </citation>
    <scope>NUCLEOTIDE SEQUENCE [LARGE SCALE GENOMIC DNA]</scope>
    <source>
        <strain evidence="2 3">CBS 101075</strain>
    </source>
</reference>
<gene>
    <name evidence="2" type="ORF">C8Q69DRAFT_109149</name>
</gene>